<reference evidence="2" key="1">
    <citation type="submission" date="2023-07" db="EMBL/GenBank/DDBJ databases">
        <authorList>
            <consortium name="AG Swart"/>
            <person name="Singh M."/>
            <person name="Singh A."/>
            <person name="Seah K."/>
            <person name="Emmerich C."/>
        </authorList>
    </citation>
    <scope>NUCLEOTIDE SEQUENCE</scope>
    <source>
        <strain evidence="2">DP1</strain>
    </source>
</reference>
<accession>A0AAD2CZP1</accession>
<evidence type="ECO:0000313" key="3">
    <source>
        <dbReference type="Proteomes" id="UP001295684"/>
    </source>
</evidence>
<dbReference type="PANTHER" id="PTHR23084:SF263">
    <property type="entry name" value="MORN REPEAT-CONTAINING PROTEIN 1"/>
    <property type="match status" value="1"/>
</dbReference>
<proteinExistence type="predicted"/>
<dbReference type="AlphaFoldDB" id="A0AAD2CZP1"/>
<dbReference type="SMART" id="SM00698">
    <property type="entry name" value="MORN"/>
    <property type="match status" value="4"/>
</dbReference>
<evidence type="ECO:0000313" key="2">
    <source>
        <dbReference type="EMBL" id="CAI2375589.1"/>
    </source>
</evidence>
<dbReference type="Proteomes" id="UP001295684">
    <property type="component" value="Unassembled WGS sequence"/>
</dbReference>
<organism evidence="2 3">
    <name type="scientific">Euplotes crassus</name>
    <dbReference type="NCBI Taxonomy" id="5936"/>
    <lineage>
        <taxon>Eukaryota</taxon>
        <taxon>Sar</taxon>
        <taxon>Alveolata</taxon>
        <taxon>Ciliophora</taxon>
        <taxon>Intramacronucleata</taxon>
        <taxon>Spirotrichea</taxon>
        <taxon>Hypotrichia</taxon>
        <taxon>Euplotida</taxon>
        <taxon>Euplotidae</taxon>
        <taxon>Moneuplotes</taxon>
    </lineage>
</organism>
<dbReference type="InterPro" id="IPR003409">
    <property type="entry name" value="MORN"/>
</dbReference>
<evidence type="ECO:0008006" key="4">
    <source>
        <dbReference type="Google" id="ProtNLM"/>
    </source>
</evidence>
<keyword evidence="1" id="KW-0677">Repeat</keyword>
<dbReference type="SUPFAM" id="SSF82185">
    <property type="entry name" value="Histone H3 K4-specific methyltransferase SET7/9 N-terminal domain"/>
    <property type="match status" value="2"/>
</dbReference>
<gene>
    <name evidence="2" type="ORF">ECRASSUSDP1_LOCUS16952</name>
</gene>
<dbReference type="Gene3D" id="2.20.110.10">
    <property type="entry name" value="Histone H3 K4-specific methyltransferase SET7/9 N-terminal domain"/>
    <property type="match status" value="1"/>
</dbReference>
<dbReference type="Pfam" id="PF02493">
    <property type="entry name" value="MORN"/>
    <property type="match status" value="4"/>
</dbReference>
<dbReference type="EMBL" id="CAMPGE010017079">
    <property type="protein sequence ID" value="CAI2375589.1"/>
    <property type="molecule type" value="Genomic_DNA"/>
</dbReference>
<evidence type="ECO:0000256" key="1">
    <source>
        <dbReference type="ARBA" id="ARBA00022737"/>
    </source>
</evidence>
<dbReference type="PANTHER" id="PTHR23084">
    <property type="entry name" value="PHOSPHATIDYLINOSITOL-4-PHOSPHATE 5-KINASE RELATED"/>
    <property type="match status" value="1"/>
</dbReference>
<protein>
    <recommendedName>
        <fullName evidence="4">MORN repeat protein</fullName>
    </recommendedName>
</protein>
<comment type="caution">
    <text evidence="2">The sequence shown here is derived from an EMBL/GenBank/DDBJ whole genome shotgun (WGS) entry which is preliminary data.</text>
</comment>
<keyword evidence="3" id="KW-1185">Reference proteome</keyword>
<name>A0AAD2CZP1_EUPCR</name>
<sequence length="291" mass="33825">MEGAFKKDSEELVQKSLQIRRNWLSTEEYQKLTSLLKDQENLEYYISLVISEMEKSMTERLKEFYSETEKPEILVSSPIELEFRPLTHIEDDKVYFGQWRKKTGQIEGRGLLKTTDNEFYQGSFDKGIFEGDGFLMKEFYNSCYKGEFKEGNFEGEGFLFNSAEFFHKGGFKNNLFHGFGVQGLRGRTFEGYFVEGKREGHGRYSTEPGTYFECDWKNDSHEDYIVCNWANGAQYFGEFKNYKKEGKGHVVKADGARAVGTWVESEFESGIYTDSKGREFKVPDEKPADEI</sequence>